<dbReference type="OMA" id="DLTHFFH"/>
<keyword evidence="6" id="KW-1185">Reference proteome</keyword>
<reference evidence="6" key="3">
    <citation type="journal article" date="2014" name="Nature">
        <title>Elephant shark genome provides unique insights into gnathostome evolution.</title>
        <authorList>
            <consortium name="International Elephant Shark Genome Sequencing Consortium"/>
            <person name="Venkatesh B."/>
            <person name="Lee A.P."/>
            <person name="Ravi V."/>
            <person name="Maurya A.K."/>
            <person name="Lian M.M."/>
            <person name="Swann J.B."/>
            <person name="Ohta Y."/>
            <person name="Flajnik M.F."/>
            <person name="Sutoh Y."/>
            <person name="Kasahara M."/>
            <person name="Hoon S."/>
            <person name="Gangu V."/>
            <person name="Roy S.W."/>
            <person name="Irimia M."/>
            <person name="Korzh V."/>
            <person name="Kondrychyn I."/>
            <person name="Lim Z.W."/>
            <person name="Tay B.H."/>
            <person name="Tohari S."/>
            <person name="Kong K.W."/>
            <person name="Ho S."/>
            <person name="Lorente-Galdos B."/>
            <person name="Quilez J."/>
            <person name="Marques-Bonet T."/>
            <person name="Raney B.J."/>
            <person name="Ingham P.W."/>
            <person name="Tay A."/>
            <person name="Hillier L.W."/>
            <person name="Minx P."/>
            <person name="Boehm T."/>
            <person name="Wilson R.K."/>
            <person name="Brenner S."/>
            <person name="Warren W.C."/>
        </authorList>
    </citation>
    <scope>NUCLEOTIDE SEQUENCE [LARGE SCALE GENOMIC DNA]</scope>
</reference>
<evidence type="ECO:0000256" key="1">
    <source>
        <dbReference type="ARBA" id="ARBA00022617"/>
    </source>
</evidence>
<evidence type="ECO:0000256" key="2">
    <source>
        <dbReference type="ARBA" id="ARBA00022723"/>
    </source>
</evidence>
<evidence type="ECO:0000256" key="4">
    <source>
        <dbReference type="ARBA" id="ARBA00038168"/>
    </source>
</evidence>
<dbReference type="PANTHER" id="PTHR21281">
    <property type="entry name" value="CYTOCHROME B5 DOMAIN-CONTAINING PROTEIN 1"/>
    <property type="match status" value="1"/>
</dbReference>
<reference evidence="5" key="5">
    <citation type="submission" date="2025-09" db="UniProtKB">
        <authorList>
            <consortium name="Ensembl"/>
        </authorList>
    </citation>
    <scope>IDENTIFICATION</scope>
</reference>
<evidence type="ECO:0000313" key="5">
    <source>
        <dbReference type="Ensembl" id="ENSCMIP00000003268.1"/>
    </source>
</evidence>
<organism evidence="5 6">
    <name type="scientific">Callorhinchus milii</name>
    <name type="common">Ghost shark</name>
    <dbReference type="NCBI Taxonomy" id="7868"/>
    <lineage>
        <taxon>Eukaryota</taxon>
        <taxon>Metazoa</taxon>
        <taxon>Chordata</taxon>
        <taxon>Craniata</taxon>
        <taxon>Vertebrata</taxon>
        <taxon>Chondrichthyes</taxon>
        <taxon>Holocephali</taxon>
        <taxon>Chimaeriformes</taxon>
        <taxon>Callorhinchidae</taxon>
        <taxon>Callorhinchus</taxon>
    </lineage>
</organism>
<evidence type="ECO:0000313" key="6">
    <source>
        <dbReference type="Proteomes" id="UP000314986"/>
    </source>
</evidence>
<evidence type="ECO:0000256" key="3">
    <source>
        <dbReference type="ARBA" id="ARBA00023004"/>
    </source>
</evidence>
<dbReference type="GO" id="GO:0046872">
    <property type="term" value="F:metal ion binding"/>
    <property type="evidence" value="ECO:0007669"/>
    <property type="project" value="UniProtKB-KW"/>
</dbReference>
<proteinExistence type="inferred from homology"/>
<dbReference type="InterPro" id="IPR029071">
    <property type="entry name" value="Ubiquitin-like_domsf"/>
</dbReference>
<dbReference type="SUPFAM" id="SSF54236">
    <property type="entry name" value="Ubiquitin-like"/>
    <property type="match status" value="1"/>
</dbReference>
<dbReference type="GeneTree" id="ENSGT00440000037582"/>
<dbReference type="Ensembl" id="ENSCMIT00000003390.1">
    <property type="protein sequence ID" value="ENSCMIP00000003268.1"/>
    <property type="gene ID" value="ENSCMIG00000001946.1"/>
</dbReference>
<sequence length="165" mass="19569">AAGQDISHWFDETTGDIRVEMSQLTNSQKYYTPHGRFVHIPPPMPHTSWFTSFARPWWKDNKYEVGHLTTKTRQIRVINTLTSQEEVIEVCSEETMMEILQRYLKYNAHAASYTWKYNGSNLNMEQTLDENDIKDEDEIFYQLQVDSETFRQAILLYFNDDLTEL</sequence>
<keyword evidence="2" id="KW-0479">Metal-binding</keyword>
<dbReference type="GO" id="GO:0003341">
    <property type="term" value="P:cilium movement"/>
    <property type="evidence" value="ECO:0007669"/>
    <property type="project" value="TreeGrafter"/>
</dbReference>
<reference evidence="6" key="1">
    <citation type="journal article" date="2006" name="Science">
        <title>Ancient noncoding elements conserved in the human genome.</title>
        <authorList>
            <person name="Venkatesh B."/>
            <person name="Kirkness E.F."/>
            <person name="Loh Y.H."/>
            <person name="Halpern A.L."/>
            <person name="Lee A.P."/>
            <person name="Johnson J."/>
            <person name="Dandona N."/>
            <person name="Viswanathan L.D."/>
            <person name="Tay A."/>
            <person name="Venter J.C."/>
            <person name="Strausberg R.L."/>
            <person name="Brenner S."/>
        </authorList>
    </citation>
    <scope>NUCLEOTIDE SEQUENCE [LARGE SCALE GENOMIC DNA]</scope>
</reference>
<dbReference type="InterPro" id="IPR052320">
    <property type="entry name" value="Cytochrome_b5_domain"/>
</dbReference>
<dbReference type="AlphaFoldDB" id="A0A4W3GI74"/>
<comment type="similarity">
    <text evidence="4">Belongs to the cytochrome b5 family.</text>
</comment>
<dbReference type="STRING" id="7868.ENSCMIP00000003268"/>
<keyword evidence="3" id="KW-0408">Iron</keyword>
<protein>
    <submittedName>
        <fullName evidence="5">Cytochrome b5 domain containing 1</fullName>
    </submittedName>
</protein>
<dbReference type="PANTHER" id="PTHR21281:SF0">
    <property type="entry name" value="CYTOCHROME B5 DOMAIN-CONTAINING PROTEIN 1"/>
    <property type="match status" value="1"/>
</dbReference>
<keyword evidence="1" id="KW-0349">Heme</keyword>
<dbReference type="Proteomes" id="UP000314986">
    <property type="component" value="Unassembled WGS sequence"/>
</dbReference>
<reference evidence="6" key="2">
    <citation type="journal article" date="2007" name="PLoS Biol.">
        <title>Survey sequencing and comparative analysis of the elephant shark (Callorhinchus milii) genome.</title>
        <authorList>
            <person name="Venkatesh B."/>
            <person name="Kirkness E.F."/>
            <person name="Loh Y.H."/>
            <person name="Halpern A.L."/>
            <person name="Lee A.P."/>
            <person name="Johnson J."/>
            <person name="Dandona N."/>
            <person name="Viswanathan L.D."/>
            <person name="Tay A."/>
            <person name="Venter J.C."/>
            <person name="Strausberg R.L."/>
            <person name="Brenner S."/>
        </authorList>
    </citation>
    <scope>NUCLEOTIDE SEQUENCE [LARGE SCALE GENOMIC DNA]</scope>
</reference>
<dbReference type="InParanoid" id="A0A4W3GI74"/>
<accession>A0A4W3GI74</accession>
<reference evidence="5" key="4">
    <citation type="submission" date="2025-08" db="UniProtKB">
        <authorList>
            <consortium name="Ensembl"/>
        </authorList>
    </citation>
    <scope>IDENTIFICATION</scope>
</reference>
<name>A0A4W3GI74_CALMI</name>